<gene>
    <name evidence="1" type="ORF">GWK47_019421</name>
</gene>
<evidence type="ECO:0000313" key="1">
    <source>
        <dbReference type="EMBL" id="KAG0711984.1"/>
    </source>
</evidence>
<comment type="caution">
    <text evidence="1">The sequence shown here is derived from an EMBL/GenBank/DDBJ whole genome shotgun (WGS) entry which is preliminary data.</text>
</comment>
<protein>
    <recommendedName>
        <fullName evidence="3">Reverse transcriptase domain-containing protein</fullName>
    </recommendedName>
</protein>
<dbReference type="AlphaFoldDB" id="A0A8J4XS99"/>
<dbReference type="Proteomes" id="UP000770661">
    <property type="component" value="Unassembled WGS sequence"/>
</dbReference>
<sequence length="133" mass="14464">MDWVLGRVVDQSDCEASLGNTKITDLVFADDAVIFAESLEVLVMALVALHEEAKPLGLEVFWLKTKVQVFGGLLNETVQSVHACDDENCGDVIVEHGISPGPKVSKHDLGHFMVSCLSSDENLHKLCGICNKQ</sequence>
<keyword evidence="2" id="KW-1185">Reference proteome</keyword>
<evidence type="ECO:0008006" key="3">
    <source>
        <dbReference type="Google" id="ProtNLM"/>
    </source>
</evidence>
<dbReference type="EMBL" id="JACEEZ010022815">
    <property type="protein sequence ID" value="KAG0711984.1"/>
    <property type="molecule type" value="Genomic_DNA"/>
</dbReference>
<dbReference type="OrthoDB" id="7480412at2759"/>
<name>A0A8J4XS99_CHIOP</name>
<accession>A0A8J4XS99</accession>
<evidence type="ECO:0000313" key="2">
    <source>
        <dbReference type="Proteomes" id="UP000770661"/>
    </source>
</evidence>
<reference evidence="1" key="1">
    <citation type="submission" date="2020-07" db="EMBL/GenBank/DDBJ databases">
        <title>The High-quality genome of the commercially important snow crab, Chionoecetes opilio.</title>
        <authorList>
            <person name="Jeong J.-H."/>
            <person name="Ryu S."/>
        </authorList>
    </citation>
    <scope>NUCLEOTIDE SEQUENCE</scope>
    <source>
        <strain evidence="1">MADBK_172401_WGS</strain>
        <tissue evidence="1">Digestive gland</tissue>
    </source>
</reference>
<proteinExistence type="predicted"/>
<organism evidence="1 2">
    <name type="scientific">Chionoecetes opilio</name>
    <name type="common">Atlantic snow crab</name>
    <name type="synonym">Cancer opilio</name>
    <dbReference type="NCBI Taxonomy" id="41210"/>
    <lineage>
        <taxon>Eukaryota</taxon>
        <taxon>Metazoa</taxon>
        <taxon>Ecdysozoa</taxon>
        <taxon>Arthropoda</taxon>
        <taxon>Crustacea</taxon>
        <taxon>Multicrustacea</taxon>
        <taxon>Malacostraca</taxon>
        <taxon>Eumalacostraca</taxon>
        <taxon>Eucarida</taxon>
        <taxon>Decapoda</taxon>
        <taxon>Pleocyemata</taxon>
        <taxon>Brachyura</taxon>
        <taxon>Eubrachyura</taxon>
        <taxon>Majoidea</taxon>
        <taxon>Majidae</taxon>
        <taxon>Chionoecetes</taxon>
    </lineage>
</organism>